<dbReference type="AlphaFoldDB" id="A0A562SGB2"/>
<dbReference type="EMBL" id="VLLE01000005">
    <property type="protein sequence ID" value="TWI80193.1"/>
    <property type="molecule type" value="Genomic_DNA"/>
</dbReference>
<dbReference type="Pfam" id="PF10988">
    <property type="entry name" value="DUF2807"/>
    <property type="match status" value="1"/>
</dbReference>
<comment type="caution">
    <text evidence="2">The sequence shown here is derived from an EMBL/GenBank/DDBJ whole genome shotgun (WGS) entry which is preliminary data.</text>
</comment>
<name>A0A562SGB2_9BACT</name>
<dbReference type="InterPro" id="IPR021255">
    <property type="entry name" value="DUF2807"/>
</dbReference>
<evidence type="ECO:0000313" key="2">
    <source>
        <dbReference type="EMBL" id="TWI80193.1"/>
    </source>
</evidence>
<reference evidence="2 3" key="1">
    <citation type="journal article" date="2015" name="Stand. Genomic Sci.">
        <title>Genomic Encyclopedia of Bacterial and Archaeal Type Strains, Phase III: the genomes of soil and plant-associated and newly described type strains.</title>
        <authorList>
            <person name="Whitman W.B."/>
            <person name="Woyke T."/>
            <person name="Klenk H.P."/>
            <person name="Zhou Y."/>
            <person name="Lilburn T.G."/>
            <person name="Beck B.J."/>
            <person name="De Vos P."/>
            <person name="Vandamme P."/>
            <person name="Eisen J.A."/>
            <person name="Garrity G."/>
            <person name="Hugenholtz P."/>
            <person name="Kyrpides N.C."/>
        </authorList>
    </citation>
    <scope>NUCLEOTIDE SEQUENCE [LARGE SCALE GENOMIC DNA]</scope>
    <source>
        <strain evidence="2 3">CGMCC 1.7271</strain>
    </source>
</reference>
<organism evidence="2 3">
    <name type="scientific">Lacibacter cauensis</name>
    <dbReference type="NCBI Taxonomy" id="510947"/>
    <lineage>
        <taxon>Bacteria</taxon>
        <taxon>Pseudomonadati</taxon>
        <taxon>Bacteroidota</taxon>
        <taxon>Chitinophagia</taxon>
        <taxon>Chitinophagales</taxon>
        <taxon>Chitinophagaceae</taxon>
        <taxon>Lacibacter</taxon>
    </lineage>
</organism>
<dbReference type="PROSITE" id="PS51257">
    <property type="entry name" value="PROKAR_LIPOPROTEIN"/>
    <property type="match status" value="1"/>
</dbReference>
<proteinExistence type="predicted"/>
<feature type="domain" description="Putative auto-transporter adhesin head GIN" evidence="1">
    <location>
        <begin position="37"/>
        <end position="217"/>
    </location>
</feature>
<dbReference type="RefSeq" id="WP_144887034.1">
    <property type="nucleotide sequence ID" value="NZ_VLLE01000005.1"/>
</dbReference>
<dbReference type="Gene3D" id="2.160.20.120">
    <property type="match status" value="1"/>
</dbReference>
<accession>A0A562SGB2</accession>
<gene>
    <name evidence="2" type="ORF">IQ13_2864</name>
</gene>
<evidence type="ECO:0000259" key="1">
    <source>
        <dbReference type="Pfam" id="PF10988"/>
    </source>
</evidence>
<protein>
    <submittedName>
        <fullName evidence="2">Putative autotransporter adhesin-like protein</fullName>
    </submittedName>
</protein>
<dbReference type="OrthoDB" id="5585143at2"/>
<keyword evidence="3" id="KW-1185">Reference proteome</keyword>
<sequence length="233" mass="25491">MSLKNIGAAIALLFVLFLTACRKEGMQITTRTLTVQDFNKVEFGGEFEVLVKYSPNYSVTLTGQERDLADIHTRLIDGKLIIDFTRYRSFRKKVQVTVTLPSLKEVLLTGVTTGRVEGFNEPDAFRAEVSGESTMQLDVNAPFLQLFASGISFITAQGTSDRIEAEASGRSGIDAYAVPVTKATVEASGESVAKVQVVHWIIADASGKSIIYYKGNPPQENLFVSGDSRIIKQ</sequence>
<evidence type="ECO:0000313" key="3">
    <source>
        <dbReference type="Proteomes" id="UP000316167"/>
    </source>
</evidence>
<dbReference type="Proteomes" id="UP000316167">
    <property type="component" value="Unassembled WGS sequence"/>
</dbReference>